<name>A0A2A2L7Y5_9BILA</name>
<keyword evidence="4 6" id="KW-1133">Transmembrane helix</keyword>
<evidence type="ECO:0000313" key="8">
    <source>
        <dbReference type="Proteomes" id="UP000218231"/>
    </source>
</evidence>
<keyword evidence="5 6" id="KW-0472">Membrane</keyword>
<protein>
    <recommendedName>
        <fullName evidence="9">Transmembrane protein 120 homolog</fullName>
    </recommendedName>
</protein>
<feature type="transmembrane region" description="Helical" evidence="6">
    <location>
        <begin position="277"/>
        <end position="297"/>
    </location>
</feature>
<dbReference type="OrthoDB" id="2015098at2759"/>
<dbReference type="PANTHER" id="PTHR21433">
    <property type="entry name" value="TRANSMEMBRANE PROTEIN INDUCED BY TUMOR NECROSIS FACTOR ALPHA"/>
    <property type="match status" value="1"/>
</dbReference>
<evidence type="ECO:0000256" key="2">
    <source>
        <dbReference type="ARBA" id="ARBA00009700"/>
    </source>
</evidence>
<evidence type="ECO:0000256" key="3">
    <source>
        <dbReference type="ARBA" id="ARBA00022692"/>
    </source>
</evidence>
<evidence type="ECO:0000256" key="6">
    <source>
        <dbReference type="SAM" id="Phobius"/>
    </source>
</evidence>
<dbReference type="GO" id="GO:0016020">
    <property type="term" value="C:membrane"/>
    <property type="evidence" value="ECO:0007669"/>
    <property type="project" value="UniProtKB-SubCell"/>
</dbReference>
<proteinExistence type="inferred from homology"/>
<evidence type="ECO:0000256" key="4">
    <source>
        <dbReference type="ARBA" id="ARBA00022989"/>
    </source>
</evidence>
<dbReference type="AlphaFoldDB" id="A0A2A2L7Y5"/>
<comment type="subcellular location">
    <subcellularLocation>
        <location evidence="1">Membrane</location>
        <topology evidence="1">Multi-pass membrane protein</topology>
    </subcellularLocation>
</comment>
<feature type="transmembrane region" description="Helical" evidence="6">
    <location>
        <begin position="140"/>
        <end position="160"/>
    </location>
</feature>
<evidence type="ECO:0000256" key="5">
    <source>
        <dbReference type="ARBA" id="ARBA00023136"/>
    </source>
</evidence>
<dbReference type="PANTHER" id="PTHR21433:SF0">
    <property type="entry name" value="TRANSMEMBRANE PROTEIN 120 HOMOLOG"/>
    <property type="match status" value="1"/>
</dbReference>
<accession>A0A2A2L7Y5</accession>
<dbReference type="Proteomes" id="UP000218231">
    <property type="component" value="Unassembled WGS sequence"/>
</dbReference>
<gene>
    <name evidence="7" type="ORF">WR25_21820</name>
</gene>
<keyword evidence="3 6" id="KW-0812">Transmembrane</keyword>
<evidence type="ECO:0000313" key="7">
    <source>
        <dbReference type="EMBL" id="PAV82238.1"/>
    </source>
</evidence>
<sequence length="368" mass="43195">MSNDGGQPSDSLEGQWKSQVDELAKMEKIHDQYIVKLKELTALQESCQKAVKHQNYLMGNLREFISKEEKSPNKTPDTQVSIGRIRREMEEAKVKLRDMQNELPVKDNGFYLNLILGSNLNVSLLTKNERYRYKQEYEQFKYKVTFFIIITAIVSYFLPYRAVDSILNFLLVWYYCTLTIRESILQLNGSKIKGWWVLHHYISCALAGIVLTWKNDECYKSFRHQFIGFVIYLGVVQLAQRQYQLGTLRRLHALGQGHQMDITVEGFTSWQFKGLTFLLPFLLSGYVFQLYNAYVLYYLSFDCKGQWQVPALCYLFLFIAIGNIYTTSLVILRKLSSSQSYSTITGLTRKYRSRIHLNLMQYEHDHRE</sequence>
<feature type="transmembrane region" description="Helical" evidence="6">
    <location>
        <begin position="225"/>
        <end position="243"/>
    </location>
</feature>
<dbReference type="InterPro" id="IPR012926">
    <property type="entry name" value="TMEM120A/B"/>
</dbReference>
<keyword evidence="8" id="KW-1185">Reference proteome</keyword>
<organism evidence="7 8">
    <name type="scientific">Diploscapter pachys</name>
    <dbReference type="NCBI Taxonomy" id="2018661"/>
    <lineage>
        <taxon>Eukaryota</taxon>
        <taxon>Metazoa</taxon>
        <taxon>Ecdysozoa</taxon>
        <taxon>Nematoda</taxon>
        <taxon>Chromadorea</taxon>
        <taxon>Rhabditida</taxon>
        <taxon>Rhabditina</taxon>
        <taxon>Rhabditomorpha</taxon>
        <taxon>Rhabditoidea</taxon>
        <taxon>Rhabditidae</taxon>
        <taxon>Diploscapter</taxon>
    </lineage>
</organism>
<comment type="caution">
    <text evidence="7">The sequence shown here is derived from an EMBL/GenBank/DDBJ whole genome shotgun (WGS) entry which is preliminary data.</text>
</comment>
<feature type="transmembrane region" description="Helical" evidence="6">
    <location>
        <begin position="196"/>
        <end position="213"/>
    </location>
</feature>
<reference evidence="7 8" key="1">
    <citation type="journal article" date="2017" name="Curr. Biol.">
        <title>Genome architecture and evolution of a unichromosomal asexual nematode.</title>
        <authorList>
            <person name="Fradin H."/>
            <person name="Zegar C."/>
            <person name="Gutwein M."/>
            <person name="Lucas J."/>
            <person name="Kovtun M."/>
            <person name="Corcoran D."/>
            <person name="Baugh L.R."/>
            <person name="Kiontke K."/>
            <person name="Gunsalus K."/>
            <person name="Fitch D.H."/>
            <person name="Piano F."/>
        </authorList>
    </citation>
    <scope>NUCLEOTIDE SEQUENCE [LARGE SCALE GENOMIC DNA]</scope>
    <source>
        <strain evidence="7">PF1309</strain>
    </source>
</reference>
<dbReference type="EMBL" id="LIAE01007073">
    <property type="protein sequence ID" value="PAV82238.1"/>
    <property type="molecule type" value="Genomic_DNA"/>
</dbReference>
<dbReference type="Pfam" id="PF07851">
    <property type="entry name" value="TMEM120A-B"/>
    <property type="match status" value="1"/>
</dbReference>
<comment type="similarity">
    <text evidence="2">Belongs to the TMEM120 family.</text>
</comment>
<evidence type="ECO:0008006" key="9">
    <source>
        <dbReference type="Google" id="ProtNLM"/>
    </source>
</evidence>
<evidence type="ECO:0000256" key="1">
    <source>
        <dbReference type="ARBA" id="ARBA00004141"/>
    </source>
</evidence>
<feature type="transmembrane region" description="Helical" evidence="6">
    <location>
        <begin position="309"/>
        <end position="332"/>
    </location>
</feature>